<dbReference type="Pfam" id="PF18962">
    <property type="entry name" value="Por_Secre_tail"/>
    <property type="match status" value="1"/>
</dbReference>
<dbReference type="SUPFAM" id="SSF110296">
    <property type="entry name" value="Oligoxyloglucan reducing end-specific cellobiohydrolase"/>
    <property type="match status" value="1"/>
</dbReference>
<evidence type="ECO:0000259" key="1">
    <source>
        <dbReference type="Pfam" id="PF18962"/>
    </source>
</evidence>
<proteinExistence type="predicted"/>
<feature type="domain" description="Secretion system C-terminal sorting" evidence="1">
    <location>
        <begin position="967"/>
        <end position="1042"/>
    </location>
</feature>
<dbReference type="Gene3D" id="2.130.10.10">
    <property type="entry name" value="YVTN repeat-like/Quinoprotein amine dehydrogenase"/>
    <property type="match status" value="1"/>
</dbReference>
<dbReference type="Gene3D" id="2.60.40.4070">
    <property type="match status" value="1"/>
</dbReference>
<accession>A0A235BQY4</accession>
<evidence type="ECO:0000313" key="3">
    <source>
        <dbReference type="Proteomes" id="UP000215215"/>
    </source>
</evidence>
<dbReference type="EMBL" id="NOZQ01000170">
    <property type="protein sequence ID" value="OYD14616.1"/>
    <property type="molecule type" value="Genomic_DNA"/>
</dbReference>
<comment type="caution">
    <text evidence="2">The sequence shown here is derived from an EMBL/GenBank/DDBJ whole genome shotgun (WGS) entry which is preliminary data.</text>
</comment>
<dbReference type="InterPro" id="IPR026444">
    <property type="entry name" value="Secre_tail"/>
</dbReference>
<name>A0A235BQY4_UNCW3</name>
<reference evidence="2 3" key="1">
    <citation type="submission" date="2017-07" db="EMBL/GenBank/DDBJ databases">
        <title>Recovery of genomes from metagenomes via a dereplication, aggregation, and scoring strategy.</title>
        <authorList>
            <person name="Sieber C.M."/>
            <person name="Probst A.J."/>
            <person name="Sharrar A."/>
            <person name="Thomas B.C."/>
            <person name="Hess M."/>
            <person name="Tringe S.G."/>
            <person name="Banfield J.F."/>
        </authorList>
    </citation>
    <scope>NUCLEOTIDE SEQUENCE [LARGE SCALE GENOMIC DNA]</scope>
    <source>
        <strain evidence="2">JGI_Cruoil_03_44_89</strain>
    </source>
</reference>
<gene>
    <name evidence="2" type="ORF">CH333_07645</name>
</gene>
<sequence length="1045" mass="117051">MVVSLALLFASYSFGVEYFGEHYVEGGGIFNDAGTYEGWDVYKWFVGDGGLVYRYLYDYNDGEYVTLNVTPSITQSDWNFKGICMIPYSNTLFIVGEKVGERKGIILRSTDDGNTWSATYPTADGYDLACFSIDYANSDILYVGCSRGYILKTTNGGGTWNKTEAPPVEPDLDKHADCFVGIWVDKNNPDNVWAVADNSGLIVKTVNGGQSWGRFPDKFPNSEWQVNPGWGVEDVNEGAFHIRARDMQEAYVSISSGKYGYTEDGGGTWNTAQIYPSSTQWLYDMGLRDYDIFPMVGSNGIIIDYNEDLWRYHAVYDLTSVDQVPETGGAYWLASGNNEAKISYEALPGIEENIWYVQYITCTGESQRVKIEMDLYSTVYEGSVERLVIIQRALVREGPYEDIDSFWHTVRADHPEDLHITKYDATVTYQMTYWYRVRTYYGCSWFSNADDAIPYDLEPADNPANLYNYAASDSAGDHGGNVYLEWNTDIPNECYYIYRKPIPGEGIPGDFDHITDFNQIATVSGLHYTDPDALTGWDVEYKIVGFNGIAVTDPVFVSCEPTDDLAPPKVTGLTGHWNRSEKTVYLKWNSTSETGEPNLGGYWVCPEVIYPDGTPGPKGNLNNVSPVERNWYQEKRSDPVGTDLVYKVAAMDRSGNVGEWSDEYVITVTSGCPFLYTWNGEKFVEDNNILPTSELYPDKDVTDHYLLEKPLVEQAEGYILKMAEYESELSYLNQVKLLTVDHPADIDVIVDQDGNILSIEKETKPLSCSDEKKKNQKSKVDYKDGECYIAEKGSHLIVTLDPTIDRALVHPWIAIKAAYLPQLKVADGDTWSDLSPVLSRWNWSGGGVALPQGTDKIKIEFFTNNRLDYLGIVSCGEGDVKVQEGGLIEAKDSGGNSVKDLLLELDDKYAKLIPDNVITLCFDVPNKEPGWVRDFVFVSNGRYIRSGGGGGQTADSNIPIIHSLFLHPNPARNDMTIKFGIPKEERVSLKVYDVSGREVKTLVDGRLEAGYHTIRLDGKSLPTGIYFARLATDGYKATRKLVLMK</sequence>
<dbReference type="AlphaFoldDB" id="A0A235BQY4"/>
<dbReference type="NCBIfam" id="TIGR04183">
    <property type="entry name" value="Por_Secre_tail"/>
    <property type="match status" value="1"/>
</dbReference>
<organism evidence="2 3">
    <name type="scientific">candidate division WOR-3 bacterium JGI_Cruoil_03_44_89</name>
    <dbReference type="NCBI Taxonomy" id="1973748"/>
    <lineage>
        <taxon>Bacteria</taxon>
        <taxon>Bacteria division WOR-3</taxon>
    </lineage>
</organism>
<protein>
    <recommendedName>
        <fullName evidence="1">Secretion system C-terminal sorting domain-containing protein</fullName>
    </recommendedName>
</protein>
<evidence type="ECO:0000313" key="2">
    <source>
        <dbReference type="EMBL" id="OYD14616.1"/>
    </source>
</evidence>
<dbReference type="InterPro" id="IPR015943">
    <property type="entry name" value="WD40/YVTN_repeat-like_dom_sf"/>
</dbReference>
<dbReference type="Proteomes" id="UP000215215">
    <property type="component" value="Unassembled WGS sequence"/>
</dbReference>